<accession>A0A4Z0F5Q6</accession>
<evidence type="ECO:0000256" key="1">
    <source>
        <dbReference type="ARBA" id="ARBA00004651"/>
    </source>
</evidence>
<evidence type="ECO:0000313" key="9">
    <source>
        <dbReference type="Proteomes" id="UP000297890"/>
    </source>
</evidence>
<keyword evidence="3" id="KW-1003">Cell membrane</keyword>
<keyword evidence="5 7" id="KW-1133">Transmembrane helix</keyword>
<evidence type="ECO:0000256" key="5">
    <source>
        <dbReference type="ARBA" id="ARBA00022989"/>
    </source>
</evidence>
<dbReference type="RefSeq" id="WP_135282699.1">
    <property type="nucleotide sequence ID" value="NZ_SRIO01000021.1"/>
</dbReference>
<dbReference type="PANTHER" id="PTHR30250:SF10">
    <property type="entry name" value="LIPOPOLYSACCHARIDE BIOSYNTHESIS PROTEIN WZXC"/>
    <property type="match status" value="1"/>
</dbReference>
<comment type="subcellular location">
    <subcellularLocation>
        <location evidence="1">Cell membrane</location>
        <topology evidence="1">Multi-pass membrane protein</topology>
    </subcellularLocation>
</comment>
<feature type="transmembrane region" description="Helical" evidence="7">
    <location>
        <begin position="424"/>
        <end position="443"/>
    </location>
</feature>
<evidence type="ECO:0000256" key="7">
    <source>
        <dbReference type="SAM" id="Phobius"/>
    </source>
</evidence>
<proteinExistence type="inferred from homology"/>
<reference evidence="8 9" key="1">
    <citation type="journal article" date="2019" name="ISME J.">
        <title>Candidatus Macondimonas diazotrophica, a novel gammaproteobacterial genus dominating crude-oil-contaminated coastal sediments.</title>
        <authorList>
            <person name="Karthikeyan S."/>
            <person name="Konstantinidis K."/>
        </authorList>
    </citation>
    <scope>NUCLEOTIDE SEQUENCE [LARGE SCALE GENOMIC DNA]</scope>
    <source>
        <strain evidence="8 9">KTK01</strain>
    </source>
</reference>
<dbReference type="PANTHER" id="PTHR30250">
    <property type="entry name" value="PST FAMILY PREDICTED COLANIC ACID TRANSPORTER"/>
    <property type="match status" value="1"/>
</dbReference>
<feature type="transmembrane region" description="Helical" evidence="7">
    <location>
        <begin position="395"/>
        <end position="417"/>
    </location>
</feature>
<evidence type="ECO:0000256" key="3">
    <source>
        <dbReference type="ARBA" id="ARBA00022475"/>
    </source>
</evidence>
<evidence type="ECO:0000256" key="2">
    <source>
        <dbReference type="ARBA" id="ARBA00007430"/>
    </source>
</evidence>
<feature type="transmembrane region" description="Helical" evidence="7">
    <location>
        <begin position="449"/>
        <end position="468"/>
    </location>
</feature>
<dbReference type="OrthoDB" id="8538786at2"/>
<dbReference type="AlphaFoldDB" id="A0A4Z0F5Q6"/>
<comment type="caution">
    <text evidence="8">The sequence shown here is derived from an EMBL/GenBank/DDBJ whole genome shotgun (WGS) entry which is preliminary data.</text>
</comment>
<keyword evidence="9" id="KW-1185">Reference proteome</keyword>
<feature type="transmembrane region" description="Helical" evidence="7">
    <location>
        <begin position="15"/>
        <end position="37"/>
    </location>
</feature>
<dbReference type="EMBL" id="SRIO01000021">
    <property type="protein sequence ID" value="TFZ81514.1"/>
    <property type="molecule type" value="Genomic_DNA"/>
</dbReference>
<name>A0A4Z0F5Q6_9GAMM</name>
<dbReference type="GO" id="GO:0005886">
    <property type="term" value="C:plasma membrane"/>
    <property type="evidence" value="ECO:0007669"/>
    <property type="project" value="UniProtKB-SubCell"/>
</dbReference>
<comment type="similarity">
    <text evidence="2">Belongs to the polysaccharide synthase family.</text>
</comment>
<gene>
    <name evidence="8" type="ORF">E4680_12215</name>
</gene>
<sequence>MAEGLRRQALSGTRWTALAAAVGNVLQLIQVAVLARLLDPADFGLMALVMVVLAFVQSYADLGLSQALIARGSVAPRRFAAFYWLNVISGCGLFTAVCVFSPVLAHLLGNPALAPLLPWAGASLLILPLGQGFQTLLQKELHFKPIAMAEMAGSVAGVSVAIATAAAGAGVYALIWGQLANAMVRTVPIAVRGWQDHAPLSRFSWRDLHGDLRFGVFQMGERTLALINTRIDQLLVGALLGVEALGYYHLAWQMTLQPLARLNPVVMRVAFPLFARIQGDRRRLQHGYFQAQRLLGAVNFPLFIALAILAPVFVPAVFGERWTPSVGLVQLLAGVAVFRTIGNPAGALLLSQGRAGRGFSANLAITLLQLPAIALGASLGAAMGVAAALLALQSAFFAVAYAALIRPVLGPCAVGYFVNLGRPLSAATIMAAIMALLSLPVGWSPFAVMGVSMVLGGLAYLLAGYAFLPEEWTLAKRWLGLRDHDRQI</sequence>
<evidence type="ECO:0000256" key="4">
    <source>
        <dbReference type="ARBA" id="ARBA00022692"/>
    </source>
</evidence>
<dbReference type="CDD" id="cd13127">
    <property type="entry name" value="MATE_tuaB_like"/>
    <property type="match status" value="1"/>
</dbReference>
<evidence type="ECO:0000256" key="6">
    <source>
        <dbReference type="ARBA" id="ARBA00023136"/>
    </source>
</evidence>
<dbReference type="Proteomes" id="UP000297890">
    <property type="component" value="Unassembled WGS sequence"/>
</dbReference>
<protein>
    <submittedName>
        <fullName evidence="8">MOP flippase family protein</fullName>
    </submittedName>
</protein>
<feature type="transmembrane region" description="Helical" evidence="7">
    <location>
        <begin position="43"/>
        <end position="60"/>
    </location>
</feature>
<dbReference type="NCBIfam" id="NF007773">
    <property type="entry name" value="PRK10459.1"/>
    <property type="match status" value="1"/>
</dbReference>
<keyword evidence="4 7" id="KW-0812">Transmembrane</keyword>
<feature type="transmembrane region" description="Helical" evidence="7">
    <location>
        <begin position="81"/>
        <end position="104"/>
    </location>
</feature>
<feature type="transmembrane region" description="Helical" evidence="7">
    <location>
        <begin position="363"/>
        <end position="389"/>
    </location>
</feature>
<feature type="transmembrane region" description="Helical" evidence="7">
    <location>
        <begin position="149"/>
        <end position="175"/>
    </location>
</feature>
<dbReference type="InterPro" id="IPR050833">
    <property type="entry name" value="Poly_Biosynth_Transport"/>
</dbReference>
<feature type="transmembrane region" description="Helical" evidence="7">
    <location>
        <begin position="298"/>
        <end position="318"/>
    </location>
</feature>
<organism evidence="8 9">
    <name type="scientific">Candidatus Macondimonas diazotrophica</name>
    <dbReference type="NCBI Taxonomy" id="2305248"/>
    <lineage>
        <taxon>Bacteria</taxon>
        <taxon>Pseudomonadati</taxon>
        <taxon>Pseudomonadota</taxon>
        <taxon>Gammaproteobacteria</taxon>
        <taxon>Chromatiales</taxon>
        <taxon>Ectothiorhodospiraceae</taxon>
        <taxon>Candidatus Macondimonas</taxon>
    </lineage>
</organism>
<feature type="transmembrane region" description="Helical" evidence="7">
    <location>
        <begin position="330"/>
        <end position="351"/>
    </location>
</feature>
<evidence type="ECO:0000313" key="8">
    <source>
        <dbReference type="EMBL" id="TFZ81514.1"/>
    </source>
</evidence>
<keyword evidence="6 7" id="KW-0472">Membrane</keyword>
<dbReference type="Pfam" id="PF13440">
    <property type="entry name" value="Polysacc_synt_3"/>
    <property type="match status" value="1"/>
</dbReference>